<evidence type="ECO:0000313" key="1">
    <source>
        <dbReference type="EMBL" id="GAG32945.1"/>
    </source>
</evidence>
<reference evidence="1" key="1">
    <citation type="journal article" date="2014" name="Front. Microbiol.">
        <title>High frequency of phylogenetically diverse reductive dehalogenase-homologous genes in deep subseafloor sedimentary metagenomes.</title>
        <authorList>
            <person name="Kawai M."/>
            <person name="Futagami T."/>
            <person name="Toyoda A."/>
            <person name="Takaki Y."/>
            <person name="Nishi S."/>
            <person name="Hori S."/>
            <person name="Arai W."/>
            <person name="Tsubouchi T."/>
            <person name="Morono Y."/>
            <person name="Uchiyama I."/>
            <person name="Ito T."/>
            <person name="Fujiyama A."/>
            <person name="Inagaki F."/>
            <person name="Takami H."/>
        </authorList>
    </citation>
    <scope>NUCLEOTIDE SEQUENCE</scope>
    <source>
        <strain evidence="1">Expedition CK06-06</strain>
    </source>
</reference>
<proteinExistence type="predicted"/>
<comment type="caution">
    <text evidence="1">The sequence shown here is derived from an EMBL/GenBank/DDBJ whole genome shotgun (WGS) entry which is preliminary data.</text>
</comment>
<dbReference type="AlphaFoldDB" id="X0WQM0"/>
<dbReference type="InterPro" id="IPR005531">
    <property type="entry name" value="Asp23"/>
</dbReference>
<evidence type="ECO:0008006" key="2">
    <source>
        <dbReference type="Google" id="ProtNLM"/>
    </source>
</evidence>
<dbReference type="EMBL" id="BARS01048105">
    <property type="protein sequence ID" value="GAG32945.1"/>
    <property type="molecule type" value="Genomic_DNA"/>
</dbReference>
<organism evidence="1">
    <name type="scientific">marine sediment metagenome</name>
    <dbReference type="NCBI Taxonomy" id="412755"/>
    <lineage>
        <taxon>unclassified sequences</taxon>
        <taxon>metagenomes</taxon>
        <taxon>ecological metagenomes</taxon>
    </lineage>
</organism>
<name>X0WQM0_9ZZZZ</name>
<accession>X0WQM0</accession>
<sequence length="77" mass="8835">KVVKGMGDITETRPEVNILKSGGINIDLHLSVKQDVNIPELSEEVQRKLKEYLLETSGIETKEIKIHIDKIFYEDKK</sequence>
<gene>
    <name evidence="1" type="ORF">S01H1_72164</name>
</gene>
<protein>
    <recommendedName>
        <fullName evidence="2">Cation efflux protein cytoplasmic domain-containing protein</fullName>
    </recommendedName>
</protein>
<feature type="non-terminal residue" evidence="1">
    <location>
        <position position="1"/>
    </location>
</feature>
<dbReference type="Pfam" id="PF03780">
    <property type="entry name" value="Asp23"/>
    <property type="match status" value="1"/>
</dbReference>